<feature type="domain" description="DUF7982" evidence="3">
    <location>
        <begin position="28"/>
        <end position="289"/>
    </location>
</feature>
<proteinExistence type="predicted"/>
<evidence type="ECO:0000313" key="7">
    <source>
        <dbReference type="Proteomes" id="UP000011593"/>
    </source>
</evidence>
<evidence type="ECO:0000313" key="6">
    <source>
        <dbReference type="Proteomes" id="UP000010843"/>
    </source>
</evidence>
<protein>
    <recommendedName>
        <fullName evidence="3">DUF7982 domain-containing protein</fullName>
    </recommendedName>
</protein>
<evidence type="ECO:0000259" key="3">
    <source>
        <dbReference type="Pfam" id="PF25939"/>
    </source>
</evidence>
<accession>L0JSY4</accession>
<keyword evidence="4" id="KW-0614">Plasmid</keyword>
<feature type="transmembrane region" description="Helical" evidence="2">
    <location>
        <begin position="60"/>
        <end position="77"/>
    </location>
</feature>
<gene>
    <name evidence="4" type="ordered locus">Natpe_4029</name>
    <name evidence="5" type="ORF">C488_15717</name>
</gene>
<reference evidence="4" key="2">
    <citation type="submission" date="2012-02" db="EMBL/GenBank/DDBJ databases">
        <title>Complete sequence of plasmid 1 of Natrinema pellirubrum DSM 15624.</title>
        <authorList>
            <consortium name="US DOE Joint Genome Institute"/>
            <person name="Lucas S."/>
            <person name="Han J."/>
            <person name="Lapidus A."/>
            <person name="Cheng J.-F."/>
            <person name="Goodwin L."/>
            <person name="Pitluck S."/>
            <person name="Peters L."/>
            <person name="Teshima H."/>
            <person name="Detter J.C."/>
            <person name="Han C."/>
            <person name="Tapia R."/>
            <person name="Land M."/>
            <person name="Hauser L."/>
            <person name="Kyrpides N."/>
            <person name="Ivanova N."/>
            <person name="Pagani I."/>
            <person name="Sproer C."/>
            <person name="Anderson I."/>
            <person name="Woyke T."/>
        </authorList>
    </citation>
    <scope>NUCLEOTIDE SEQUENCE</scope>
    <source>
        <strain evidence="4">DSM 15624</strain>
        <plasmid evidence="4">pNATPE01</plasmid>
    </source>
</reference>
<dbReference type="InterPro" id="IPR058288">
    <property type="entry name" value="DUF7982"/>
</dbReference>
<organism evidence="4 6">
    <name type="scientific">Natrinema pellirubrum (strain DSM 15624 / CIP 106293 / JCM 10476 / NCIMB 786 / 157)</name>
    <dbReference type="NCBI Taxonomy" id="797303"/>
    <lineage>
        <taxon>Archaea</taxon>
        <taxon>Methanobacteriati</taxon>
        <taxon>Methanobacteriota</taxon>
        <taxon>Stenosarchaea group</taxon>
        <taxon>Halobacteria</taxon>
        <taxon>Halobacteriales</taxon>
        <taxon>Natrialbaceae</taxon>
        <taxon>Natrinema</taxon>
    </lineage>
</organism>
<keyword evidence="2" id="KW-1133">Transmembrane helix</keyword>
<dbReference type="eggNOG" id="arCOG03442">
    <property type="taxonomic scope" value="Archaea"/>
</dbReference>
<feature type="transmembrane region" description="Helical" evidence="2">
    <location>
        <begin position="83"/>
        <end position="101"/>
    </location>
</feature>
<evidence type="ECO:0000313" key="4">
    <source>
        <dbReference type="EMBL" id="AGB33757.1"/>
    </source>
</evidence>
<reference evidence="6" key="1">
    <citation type="submission" date="2012-02" db="EMBL/GenBank/DDBJ databases">
        <title>Complete sequence of plasmid 1 of Natrinema pellirubrum DSM 15624.</title>
        <authorList>
            <person name="Lucas S."/>
            <person name="Han J."/>
            <person name="Lapidus A."/>
            <person name="Cheng J.-F."/>
            <person name="Goodwin L."/>
            <person name="Pitluck S."/>
            <person name="Peters L."/>
            <person name="Teshima H."/>
            <person name="Detter J.C."/>
            <person name="Han C."/>
            <person name="Tapia R."/>
            <person name="Land M."/>
            <person name="Hauser L."/>
            <person name="Kyrpides N."/>
            <person name="Ivanova N."/>
            <person name="Pagani I."/>
            <person name="Sproer C."/>
            <person name="Anderson I."/>
            <person name="Woyke T."/>
        </authorList>
    </citation>
    <scope>NUCLEOTIDE SEQUENCE [LARGE SCALE GENOMIC DNA]</scope>
    <source>
        <strain evidence="6">DSM 15624 / JCM 10476 / NCIMB 786</strain>
        <plasmid evidence="6">pNATPE01</plasmid>
    </source>
</reference>
<evidence type="ECO:0000313" key="5">
    <source>
        <dbReference type="EMBL" id="ELY71984.1"/>
    </source>
</evidence>
<dbReference type="OrthoDB" id="214277at2157"/>
<dbReference type="EMBL" id="CP003373">
    <property type="protein sequence ID" value="AGB33757.1"/>
    <property type="molecule type" value="Genomic_DNA"/>
</dbReference>
<keyword evidence="7" id="KW-1185">Reference proteome</keyword>
<reference evidence="5 7" key="3">
    <citation type="journal article" date="2014" name="PLoS Genet.">
        <title>Phylogenetically driven sequencing of extremely halophilic archaea reveals strategies for static and dynamic osmo-response.</title>
        <authorList>
            <person name="Becker E.A."/>
            <person name="Seitzer P.M."/>
            <person name="Tritt A."/>
            <person name="Larsen D."/>
            <person name="Krusor M."/>
            <person name="Yao A.I."/>
            <person name="Wu D."/>
            <person name="Madern D."/>
            <person name="Eisen J.A."/>
            <person name="Darling A.E."/>
            <person name="Facciotti M.T."/>
        </authorList>
    </citation>
    <scope>NUCLEOTIDE SEQUENCE [LARGE SCALE GENOMIC DNA]</scope>
    <source>
        <strain evidence="5 7">DSM 15624</strain>
    </source>
</reference>
<dbReference type="AlphaFoldDB" id="L0JSY4"/>
<name>L0JSY4_NATP1</name>
<dbReference type="HOGENOM" id="CLU_072489_0_0_2"/>
<dbReference type="Proteomes" id="UP000010843">
    <property type="component" value="Plasmid pNATPE01"/>
</dbReference>
<dbReference type="Proteomes" id="UP000011593">
    <property type="component" value="Unassembled WGS sequence"/>
</dbReference>
<feature type="compositionally biased region" description="Acidic residues" evidence="1">
    <location>
        <begin position="7"/>
        <end position="24"/>
    </location>
</feature>
<sequence>MSMSNADQDEMTTETDADRADEDDRDRLELAAQAELLEEENQRLQAEYARARQSQYRRTAAGLALVGVLAGLAGLVFADVRDVLFSLAAVGLFGGVLTYYVTPETFIAAGVGEQTYAALARNEASIAAELGLTDDRVYVPTDTAEDVRLYIPQRTTDELPDITDRSGPIATDPDQRGLVLEPTGAGLFESFERTLTDDLATAPEPLAMQLTDGLVEQFELADSAESDVDASGGRVTVAIVDSAFGAVDRFDHPIASFLAVGFGTGLERPIRLEVTAGDDRSDWLVTCRWDFSVDEQQQSDLT</sequence>
<geneLocation type="plasmid" evidence="4 6">
    <name>pNATPE01</name>
</geneLocation>
<dbReference type="Pfam" id="PF25939">
    <property type="entry name" value="DUF7982"/>
    <property type="match status" value="1"/>
</dbReference>
<evidence type="ECO:0000256" key="1">
    <source>
        <dbReference type="SAM" id="MobiDB-lite"/>
    </source>
</evidence>
<dbReference type="RefSeq" id="WP_006182491.1">
    <property type="nucleotide sequence ID" value="NC_019967.1"/>
</dbReference>
<dbReference type="EMBL" id="AOIE01000097">
    <property type="protein sequence ID" value="ELY71984.1"/>
    <property type="molecule type" value="Genomic_DNA"/>
</dbReference>
<keyword evidence="2" id="KW-0472">Membrane</keyword>
<evidence type="ECO:0000256" key="2">
    <source>
        <dbReference type="SAM" id="Phobius"/>
    </source>
</evidence>
<dbReference type="GeneID" id="14336494"/>
<dbReference type="PATRIC" id="fig|797303.5.peg.3120"/>
<keyword evidence="2" id="KW-0812">Transmembrane</keyword>
<dbReference type="KEGG" id="npe:Natpe_4029"/>
<feature type="region of interest" description="Disordered" evidence="1">
    <location>
        <begin position="1"/>
        <end position="25"/>
    </location>
</feature>